<dbReference type="STRING" id="1783515.A4E84_32845"/>
<keyword evidence="1" id="KW-0596">Phosphopantetheine</keyword>
<accession>A0A143C8W7</accession>
<dbReference type="InterPro" id="IPR020806">
    <property type="entry name" value="PKS_PP-bd"/>
</dbReference>
<dbReference type="SMART" id="SM00823">
    <property type="entry name" value="PKS_PP"/>
    <property type="match status" value="1"/>
</dbReference>
<sequence length="97" mass="10359">MDMAHAQHSPETVRTWLITCFAGHVGLPAQEIDPGRPFSDYGLNSVGSVGLAADIEDHWGVVVTAEEMWEHPSIDALGLLIARKPADRPADALGSAN</sequence>
<keyword evidence="2" id="KW-0597">Phosphoprotein</keyword>
<dbReference type="InterPro" id="IPR006162">
    <property type="entry name" value="Ppantetheine_attach_site"/>
</dbReference>
<dbReference type="PROSITE" id="PS00012">
    <property type="entry name" value="PHOSPHOPANTETHEINE"/>
    <property type="match status" value="1"/>
</dbReference>
<dbReference type="Proteomes" id="UP000076096">
    <property type="component" value="Chromosome"/>
</dbReference>
<evidence type="ECO:0000259" key="3">
    <source>
        <dbReference type="PROSITE" id="PS50075"/>
    </source>
</evidence>
<dbReference type="InterPro" id="IPR009081">
    <property type="entry name" value="PP-bd_ACP"/>
</dbReference>
<evidence type="ECO:0000256" key="2">
    <source>
        <dbReference type="ARBA" id="ARBA00022553"/>
    </source>
</evidence>
<dbReference type="AlphaFoldDB" id="A0A143C8W7"/>
<dbReference type="SUPFAM" id="SSF47336">
    <property type="entry name" value="ACP-like"/>
    <property type="match status" value="1"/>
</dbReference>
<keyword evidence="5" id="KW-1185">Reference proteome</keyword>
<reference evidence="5" key="1">
    <citation type="submission" date="2016-04" db="EMBL/GenBank/DDBJ databases">
        <authorList>
            <person name="Zhang B."/>
        </authorList>
    </citation>
    <scope>NUCLEOTIDE SEQUENCE [LARGE SCALE GENOMIC DNA]</scope>
    <source>
        <strain evidence="5">S10</strain>
    </source>
</reference>
<evidence type="ECO:0000313" key="5">
    <source>
        <dbReference type="Proteomes" id="UP000076096"/>
    </source>
</evidence>
<dbReference type="PROSITE" id="PS50075">
    <property type="entry name" value="CARRIER"/>
    <property type="match status" value="1"/>
</dbReference>
<gene>
    <name evidence="4" type="ORF">A4E84_32845</name>
</gene>
<feature type="domain" description="Carrier" evidence="3">
    <location>
        <begin position="11"/>
        <end position="85"/>
    </location>
</feature>
<name>A0A143C8W7_9ACTN</name>
<evidence type="ECO:0000256" key="1">
    <source>
        <dbReference type="ARBA" id="ARBA00022450"/>
    </source>
</evidence>
<dbReference type="GO" id="GO:0031177">
    <property type="term" value="F:phosphopantetheine binding"/>
    <property type="evidence" value="ECO:0007669"/>
    <property type="project" value="InterPro"/>
</dbReference>
<organism evidence="4 5">
    <name type="scientific">Streptomyces qaidamensis</name>
    <dbReference type="NCBI Taxonomy" id="1783515"/>
    <lineage>
        <taxon>Bacteria</taxon>
        <taxon>Bacillati</taxon>
        <taxon>Actinomycetota</taxon>
        <taxon>Actinomycetes</taxon>
        <taxon>Kitasatosporales</taxon>
        <taxon>Streptomycetaceae</taxon>
        <taxon>Streptomyces</taxon>
        <taxon>Streptomyces aurantiacus group</taxon>
    </lineage>
</organism>
<dbReference type="SMART" id="SM01294">
    <property type="entry name" value="PKS_PP_betabranch"/>
    <property type="match status" value="1"/>
</dbReference>
<protein>
    <recommendedName>
        <fullName evidence="3">Carrier domain-containing protein</fullName>
    </recommendedName>
</protein>
<evidence type="ECO:0000313" key="4">
    <source>
        <dbReference type="EMBL" id="AMW13871.1"/>
    </source>
</evidence>
<dbReference type="KEGG" id="stsi:A4E84_32845"/>
<dbReference type="InterPro" id="IPR036736">
    <property type="entry name" value="ACP-like_sf"/>
</dbReference>
<dbReference type="EMBL" id="CP015098">
    <property type="protein sequence ID" value="AMW13871.1"/>
    <property type="molecule type" value="Genomic_DNA"/>
</dbReference>
<dbReference type="Pfam" id="PF00550">
    <property type="entry name" value="PP-binding"/>
    <property type="match status" value="1"/>
</dbReference>
<dbReference type="GO" id="GO:0017000">
    <property type="term" value="P:antibiotic biosynthetic process"/>
    <property type="evidence" value="ECO:0007669"/>
    <property type="project" value="UniProtKB-ARBA"/>
</dbReference>
<proteinExistence type="predicted"/>
<dbReference type="Gene3D" id="1.10.1200.10">
    <property type="entry name" value="ACP-like"/>
    <property type="match status" value="1"/>
</dbReference>